<evidence type="ECO:0008006" key="3">
    <source>
        <dbReference type="Google" id="ProtNLM"/>
    </source>
</evidence>
<gene>
    <name evidence="1" type="ORF">GCM10011346_07670</name>
</gene>
<dbReference type="RefSeq" id="WP_188733193.1">
    <property type="nucleotide sequence ID" value="NZ_BMLW01000002.1"/>
</dbReference>
<reference evidence="2" key="1">
    <citation type="journal article" date="2019" name="Int. J. Syst. Evol. Microbiol.">
        <title>The Global Catalogue of Microorganisms (GCM) 10K type strain sequencing project: providing services to taxonomists for standard genome sequencing and annotation.</title>
        <authorList>
            <consortium name="The Broad Institute Genomics Platform"/>
            <consortium name="The Broad Institute Genome Sequencing Center for Infectious Disease"/>
            <person name="Wu L."/>
            <person name="Ma J."/>
        </authorList>
    </citation>
    <scope>NUCLEOTIDE SEQUENCE [LARGE SCALE GENOMIC DNA]</scope>
    <source>
        <strain evidence="2">CGMCC 1.7693</strain>
    </source>
</reference>
<organism evidence="1 2">
    <name type="scientific">Oceanobacillus neutriphilus</name>
    <dbReference type="NCBI Taxonomy" id="531815"/>
    <lineage>
        <taxon>Bacteria</taxon>
        <taxon>Bacillati</taxon>
        <taxon>Bacillota</taxon>
        <taxon>Bacilli</taxon>
        <taxon>Bacillales</taxon>
        <taxon>Bacillaceae</taxon>
        <taxon>Oceanobacillus</taxon>
    </lineage>
</organism>
<dbReference type="Gene3D" id="3.90.20.10">
    <property type="match status" value="1"/>
</dbReference>
<evidence type="ECO:0000313" key="2">
    <source>
        <dbReference type="Proteomes" id="UP000641206"/>
    </source>
</evidence>
<dbReference type="EMBL" id="BMLW01000002">
    <property type="protein sequence ID" value="GGP08276.1"/>
    <property type="molecule type" value="Genomic_DNA"/>
</dbReference>
<name>A0ABQ2NRW1_9BACI</name>
<protein>
    <recommendedName>
        <fullName evidence="3">t-SNARE coiled-coil homology domain-containing protein</fullName>
    </recommendedName>
</protein>
<evidence type="ECO:0000313" key="1">
    <source>
        <dbReference type="EMBL" id="GGP08276.1"/>
    </source>
</evidence>
<dbReference type="Proteomes" id="UP000641206">
    <property type="component" value="Unassembled WGS sequence"/>
</dbReference>
<proteinExistence type="predicted"/>
<dbReference type="SUPFAM" id="SSF58113">
    <property type="entry name" value="Apolipoprotein A-I"/>
    <property type="match status" value="1"/>
</dbReference>
<accession>A0ABQ2NRW1</accession>
<sequence>MEKEPMLKEILHALELHSQHIDKRFEQMDFKMDNMRTDLETKMDNVRTDLETKMDNMRANLEARMDRGFDHLGRKIDGVRTDLTETQDTTDFLLSKAAQHEKKLRHYSEPQ</sequence>
<keyword evidence="2" id="KW-1185">Reference proteome</keyword>
<comment type="caution">
    <text evidence="1">The sequence shown here is derived from an EMBL/GenBank/DDBJ whole genome shotgun (WGS) entry which is preliminary data.</text>
</comment>